<protein>
    <submittedName>
        <fullName evidence="2">Uncharacterized protein</fullName>
    </submittedName>
</protein>
<reference evidence="2 3" key="1">
    <citation type="submission" date="2015-07" db="EMBL/GenBank/DDBJ databases">
        <title>Comparative genomics of the Sigatoka disease complex on banana suggests a link between parallel evolutionary changes in Pseudocercospora fijiensis and Pseudocercospora eumusae and increased virulence on the banana host.</title>
        <authorList>
            <person name="Chang T.-C."/>
            <person name="Salvucci A."/>
            <person name="Crous P.W."/>
            <person name="Stergiopoulos I."/>
        </authorList>
    </citation>
    <scope>NUCLEOTIDE SEQUENCE [LARGE SCALE GENOMIC DNA]</scope>
    <source>
        <strain evidence="2 3">CBS 116634</strain>
    </source>
</reference>
<keyword evidence="3" id="KW-1185">Reference proteome</keyword>
<dbReference type="AlphaFoldDB" id="A0A139IC87"/>
<organism evidence="2 3">
    <name type="scientific">Pseudocercospora musae</name>
    <dbReference type="NCBI Taxonomy" id="113226"/>
    <lineage>
        <taxon>Eukaryota</taxon>
        <taxon>Fungi</taxon>
        <taxon>Dikarya</taxon>
        <taxon>Ascomycota</taxon>
        <taxon>Pezizomycotina</taxon>
        <taxon>Dothideomycetes</taxon>
        <taxon>Dothideomycetidae</taxon>
        <taxon>Mycosphaerellales</taxon>
        <taxon>Mycosphaerellaceae</taxon>
        <taxon>Pseudocercospora</taxon>
    </lineage>
</organism>
<feature type="region of interest" description="Disordered" evidence="1">
    <location>
        <begin position="1"/>
        <end position="29"/>
    </location>
</feature>
<dbReference type="EMBL" id="LFZO01000156">
    <property type="protein sequence ID" value="KXT12304.1"/>
    <property type="molecule type" value="Genomic_DNA"/>
</dbReference>
<accession>A0A139IC87</accession>
<evidence type="ECO:0000313" key="2">
    <source>
        <dbReference type="EMBL" id="KXT12304.1"/>
    </source>
</evidence>
<evidence type="ECO:0000256" key="1">
    <source>
        <dbReference type="SAM" id="MobiDB-lite"/>
    </source>
</evidence>
<gene>
    <name evidence="2" type="ORF">AC579_6215</name>
</gene>
<dbReference type="Proteomes" id="UP000073492">
    <property type="component" value="Unassembled WGS sequence"/>
</dbReference>
<name>A0A139IC87_9PEZI</name>
<sequence length="66" mass="7080">MYSRGVAHHASSAAAARNSHLTGGNSPRFSPVNKLTGCMRAYINARGQAYTVGVVRLIPDTRSSQY</sequence>
<proteinExistence type="predicted"/>
<feature type="compositionally biased region" description="Polar residues" evidence="1">
    <location>
        <begin position="19"/>
        <end position="28"/>
    </location>
</feature>
<comment type="caution">
    <text evidence="2">The sequence shown here is derived from an EMBL/GenBank/DDBJ whole genome shotgun (WGS) entry which is preliminary data.</text>
</comment>
<evidence type="ECO:0000313" key="3">
    <source>
        <dbReference type="Proteomes" id="UP000073492"/>
    </source>
</evidence>